<comment type="catalytic activity">
    <reaction evidence="1">
        <text>Release of an N-terminal amino acid, Xaa-|-Yaa- from a peptide, amide or arylamide. Xaa is preferably Ala, but may be most amino acids including Pro (slow action). When a terminal hydrophobic residue is followed by a prolyl residue, the two may be released as an intact Xaa-Pro dipeptide.</text>
        <dbReference type="EC" id="3.4.11.2"/>
    </reaction>
</comment>
<name>A0A844Z2T8_9SPHN</name>
<dbReference type="AlphaFoldDB" id="A0A844Z2T8"/>
<dbReference type="Gene3D" id="3.30.2010.30">
    <property type="match status" value="1"/>
</dbReference>
<dbReference type="Proteomes" id="UP000460290">
    <property type="component" value="Unassembled WGS sequence"/>
</dbReference>
<evidence type="ECO:0000259" key="13">
    <source>
        <dbReference type="Pfam" id="PF01433"/>
    </source>
</evidence>
<dbReference type="NCBIfam" id="TIGR02414">
    <property type="entry name" value="pepN_proteo"/>
    <property type="match status" value="1"/>
</dbReference>
<dbReference type="Pfam" id="PF17900">
    <property type="entry name" value="Peptidase_M1_N"/>
    <property type="match status" value="1"/>
</dbReference>
<evidence type="ECO:0000259" key="16">
    <source>
        <dbReference type="Pfam" id="PF17900"/>
    </source>
</evidence>
<dbReference type="InterPro" id="IPR042097">
    <property type="entry name" value="Aminopeptidase_N-like_N_sf"/>
</dbReference>
<dbReference type="Pfam" id="PF01433">
    <property type="entry name" value="Peptidase_M1"/>
    <property type="match status" value="1"/>
</dbReference>
<protein>
    <recommendedName>
        <fullName evidence="5 12">Aminopeptidase N</fullName>
        <ecNumber evidence="4 12">3.4.11.2</ecNumber>
    </recommendedName>
</protein>
<keyword evidence="7" id="KW-0645">Protease</keyword>
<dbReference type="GO" id="GO:0008237">
    <property type="term" value="F:metallopeptidase activity"/>
    <property type="evidence" value="ECO:0007669"/>
    <property type="project" value="UniProtKB-UniRule"/>
</dbReference>
<evidence type="ECO:0000256" key="6">
    <source>
        <dbReference type="ARBA" id="ARBA00022438"/>
    </source>
</evidence>
<keyword evidence="6 17" id="KW-0031">Aminopeptidase</keyword>
<evidence type="ECO:0000256" key="3">
    <source>
        <dbReference type="ARBA" id="ARBA00010136"/>
    </source>
</evidence>
<dbReference type="SUPFAM" id="SSF63737">
    <property type="entry name" value="Leukotriene A4 hydrolase N-terminal domain"/>
    <property type="match status" value="1"/>
</dbReference>
<dbReference type="InterPro" id="IPR035414">
    <property type="entry name" value="Peptidase_M1_pepN_Ig-like"/>
</dbReference>
<comment type="cofactor">
    <cofactor evidence="2">
        <name>Zn(2+)</name>
        <dbReference type="ChEBI" id="CHEBI:29105"/>
    </cofactor>
</comment>
<keyword evidence="11" id="KW-0482">Metalloprotease</keyword>
<evidence type="ECO:0000256" key="12">
    <source>
        <dbReference type="NCBIfam" id="TIGR02414"/>
    </source>
</evidence>
<dbReference type="GO" id="GO:0008270">
    <property type="term" value="F:zinc ion binding"/>
    <property type="evidence" value="ECO:0007669"/>
    <property type="project" value="InterPro"/>
</dbReference>
<dbReference type="Gene3D" id="2.60.40.1730">
    <property type="entry name" value="tricorn interacting facor f3 domain"/>
    <property type="match status" value="1"/>
</dbReference>
<sequence length="888" mass="98283">MDIARTPTTPDGNPEMADAAFEPAQPPVIHRKDYAPFPWLLPATHLEFALGVEHTRVVSTLQIERNPAAAASAHILLNGDGLTAVSVRVDGQETSDWEMEGDNLRLNLSGDAHEISITTEIEPSANTQLMGLYASNGMLCTQCEAEGFRRITFFPDRPDVLSTYTVKMTGPKADFPVLLSNGNKAAEGDNGDGTHWAEWHDPWPKPSYLFALVAGDLVANTDSFTTVSGREVDLAIYVRAQNDGGDLDRTGHAMRSLVKSMKWDEEVFGREYDLDVFNIVAVSDFNMGAMENKGLNVFNTKYVLADPETATDGDFDGVEGVIAHEYFHNWSGNRITCQDWFQLSLKEGFTVLRDQLFSQDMQGEAVKRIEDVRILRSVQFPEDSGPLAHPIRPDSFREISNFYTATVYNKGAEVIRMMRTMCGPEAFRKGTDLYFDRHDGEAATCEDFITAMEDGAGLDLTQFRLWYSQAGTPKVAVDLTHAGDTATLTLRQTVPATADQPGKKPMPIPLKIAMFDRVSGQHSGEQLIVLKTDEQSFNFEGFAEKPILSINRGFSAPVTIERDIADEDLVFLAARDDDPFARYEAMQDLVVGHLTAASGNGLDDSARGTGRLAIAQAFEAVLSDDMLDDSMRGELMMLPGLTFLMEQQLVADPSRIHEEREGLKAWLGARFEDTLVTLHQRVSAVPYDQEATSRGARKVKTQALVYLAAGNSERASQIAAAQYHAADNMTDRQGALMVLTGLGTAARTDTLIDFHRRYAGNELVVDKWFALQASSLHPNAIEHVKALAQHKDFTIRNPNRVRSLYMAFAGNPHAFHAVDGEGYRLIADLILELDPINPQTAARFVSPLGRWRRIEPGRADLMRAELERIKAAENLSRDTFEQVTRSLG</sequence>
<proteinExistence type="inferred from homology"/>
<dbReference type="InterPro" id="IPR045357">
    <property type="entry name" value="Aminopeptidase_N-like_N"/>
</dbReference>
<dbReference type="InterPro" id="IPR027268">
    <property type="entry name" value="Peptidase_M4/M1_CTD_sf"/>
</dbReference>
<evidence type="ECO:0000313" key="18">
    <source>
        <dbReference type="Proteomes" id="UP000460290"/>
    </source>
</evidence>
<feature type="domain" description="Peptidase M1 membrane alanine aminopeptidase" evidence="13">
    <location>
        <begin position="253"/>
        <end position="463"/>
    </location>
</feature>
<dbReference type="EC" id="3.4.11.2" evidence="4 12"/>
<reference evidence="17 18" key="1">
    <citation type="submission" date="2019-12" db="EMBL/GenBank/DDBJ databases">
        <title>Genomic-based taxomic classification of the family Erythrobacteraceae.</title>
        <authorList>
            <person name="Xu L."/>
        </authorList>
    </citation>
    <scope>NUCLEOTIDE SEQUENCE [LARGE SCALE GENOMIC DNA]</scope>
    <source>
        <strain evidence="17 18">KCTC 42006</strain>
    </source>
</reference>
<evidence type="ECO:0000256" key="8">
    <source>
        <dbReference type="ARBA" id="ARBA00022723"/>
    </source>
</evidence>
<dbReference type="EMBL" id="WTYZ01000001">
    <property type="protein sequence ID" value="MXO82008.1"/>
    <property type="molecule type" value="Genomic_DNA"/>
</dbReference>
<dbReference type="Pfam" id="PF11940">
    <property type="entry name" value="DUF3458"/>
    <property type="match status" value="1"/>
</dbReference>
<evidence type="ECO:0000256" key="1">
    <source>
        <dbReference type="ARBA" id="ARBA00000098"/>
    </source>
</evidence>
<evidence type="ECO:0000313" key="17">
    <source>
        <dbReference type="EMBL" id="MXO82008.1"/>
    </source>
</evidence>
<keyword evidence="8" id="KW-0479">Metal-binding</keyword>
<comment type="caution">
    <text evidence="17">The sequence shown here is derived from an EMBL/GenBank/DDBJ whole genome shotgun (WGS) entry which is preliminary data.</text>
</comment>
<dbReference type="PANTHER" id="PTHR46322:SF1">
    <property type="entry name" value="PUROMYCIN-SENSITIVE AMINOPEPTIDASE"/>
    <property type="match status" value="1"/>
</dbReference>
<evidence type="ECO:0000256" key="4">
    <source>
        <dbReference type="ARBA" id="ARBA00012564"/>
    </source>
</evidence>
<dbReference type="FunFam" id="3.30.2010.30:FF:000002">
    <property type="entry name" value="Putative aminopeptidase N"/>
    <property type="match status" value="1"/>
</dbReference>
<dbReference type="PANTHER" id="PTHR46322">
    <property type="entry name" value="PUROMYCIN-SENSITIVE AMINOPEPTIDASE"/>
    <property type="match status" value="1"/>
</dbReference>
<dbReference type="PRINTS" id="PR00756">
    <property type="entry name" value="ALADIPTASE"/>
</dbReference>
<dbReference type="InterPro" id="IPR037144">
    <property type="entry name" value="Peptidase_M1_pepN_C_sf"/>
</dbReference>
<dbReference type="Gene3D" id="1.10.390.10">
    <property type="entry name" value="Neutral Protease Domain 2"/>
    <property type="match status" value="1"/>
</dbReference>
<dbReference type="Gene3D" id="1.25.50.10">
    <property type="entry name" value="Peptidase M1, alanyl aminopeptidase, C-terminal domain"/>
    <property type="match status" value="1"/>
</dbReference>
<evidence type="ECO:0000259" key="14">
    <source>
        <dbReference type="Pfam" id="PF11940"/>
    </source>
</evidence>
<dbReference type="InterPro" id="IPR001930">
    <property type="entry name" value="Peptidase_M1"/>
</dbReference>
<evidence type="ECO:0000256" key="11">
    <source>
        <dbReference type="ARBA" id="ARBA00023049"/>
    </source>
</evidence>
<keyword evidence="9 17" id="KW-0378">Hydrolase</keyword>
<evidence type="ECO:0000256" key="9">
    <source>
        <dbReference type="ARBA" id="ARBA00022801"/>
    </source>
</evidence>
<comment type="similarity">
    <text evidence="3">Belongs to the peptidase M1 family.</text>
</comment>
<evidence type="ECO:0000256" key="5">
    <source>
        <dbReference type="ARBA" id="ARBA00015611"/>
    </source>
</evidence>
<dbReference type="Pfam" id="PF17432">
    <property type="entry name" value="DUF3458_C"/>
    <property type="match status" value="1"/>
</dbReference>
<feature type="domain" description="Aminopeptidase N-like N-terminal" evidence="16">
    <location>
        <begin position="55"/>
        <end position="209"/>
    </location>
</feature>
<dbReference type="RefSeq" id="WP_160612353.1">
    <property type="nucleotide sequence ID" value="NZ_JAUFQM010000001.1"/>
</dbReference>
<dbReference type="GO" id="GO:0016285">
    <property type="term" value="F:alanyl aminopeptidase activity"/>
    <property type="evidence" value="ECO:0007669"/>
    <property type="project" value="UniProtKB-EC"/>
</dbReference>
<dbReference type="GO" id="GO:0006508">
    <property type="term" value="P:proteolysis"/>
    <property type="evidence" value="ECO:0007669"/>
    <property type="project" value="UniProtKB-UniRule"/>
</dbReference>
<evidence type="ECO:0000256" key="10">
    <source>
        <dbReference type="ARBA" id="ARBA00022833"/>
    </source>
</evidence>
<feature type="domain" description="Peptidase M1 alanyl aminopeptidase Ig-like fold" evidence="14">
    <location>
        <begin position="471"/>
        <end position="562"/>
    </location>
</feature>
<dbReference type="InterPro" id="IPR012779">
    <property type="entry name" value="Peptidase_M1_pepN"/>
</dbReference>
<gene>
    <name evidence="17" type="primary">pepN</name>
    <name evidence="17" type="ORF">GRI35_01300</name>
</gene>
<dbReference type="CDD" id="cd09600">
    <property type="entry name" value="M1_APN"/>
    <property type="match status" value="1"/>
</dbReference>
<evidence type="ECO:0000256" key="7">
    <source>
        <dbReference type="ARBA" id="ARBA00022670"/>
    </source>
</evidence>
<organism evidence="17 18">
    <name type="scientific">Pontixanthobacter aestiaquae</name>
    <dbReference type="NCBI Taxonomy" id="1509367"/>
    <lineage>
        <taxon>Bacteria</taxon>
        <taxon>Pseudomonadati</taxon>
        <taxon>Pseudomonadota</taxon>
        <taxon>Alphaproteobacteria</taxon>
        <taxon>Sphingomonadales</taxon>
        <taxon>Erythrobacteraceae</taxon>
        <taxon>Pontixanthobacter</taxon>
    </lineage>
</organism>
<keyword evidence="10" id="KW-0862">Zinc</keyword>
<dbReference type="InterPro" id="IPR014782">
    <property type="entry name" value="Peptidase_M1_dom"/>
</dbReference>
<dbReference type="Gene3D" id="2.60.40.1840">
    <property type="match status" value="1"/>
</dbReference>
<dbReference type="InterPro" id="IPR024601">
    <property type="entry name" value="Peptidase_M1_pepN_C"/>
</dbReference>
<dbReference type="SUPFAM" id="SSF55486">
    <property type="entry name" value="Metalloproteases ('zincins'), catalytic domain"/>
    <property type="match status" value="1"/>
</dbReference>
<dbReference type="OrthoDB" id="100605at2"/>
<evidence type="ECO:0000256" key="2">
    <source>
        <dbReference type="ARBA" id="ARBA00001947"/>
    </source>
</evidence>
<dbReference type="InterPro" id="IPR038438">
    <property type="entry name" value="PepN_Ig-like_sf"/>
</dbReference>
<keyword evidence="18" id="KW-1185">Reference proteome</keyword>
<accession>A0A844Z2T8</accession>
<evidence type="ECO:0000259" key="15">
    <source>
        <dbReference type="Pfam" id="PF17432"/>
    </source>
</evidence>
<feature type="domain" description="Peptidase M1 alanyl aminopeptidase C-terminal" evidence="15">
    <location>
        <begin position="566"/>
        <end position="887"/>
    </location>
</feature>